<dbReference type="InterPro" id="IPR029767">
    <property type="entry name" value="WecB-like"/>
</dbReference>
<dbReference type="AlphaFoldDB" id="A0A9D2C1Y6"/>
<evidence type="ECO:0000256" key="1">
    <source>
        <dbReference type="ARBA" id="ARBA00023235"/>
    </source>
</evidence>
<keyword evidence="1 5" id="KW-0413">Isomerase</keyword>
<dbReference type="NCBIfam" id="TIGR00236">
    <property type="entry name" value="wecB"/>
    <property type="match status" value="1"/>
</dbReference>
<dbReference type="Pfam" id="PF02350">
    <property type="entry name" value="Epimerase_2"/>
    <property type="match status" value="1"/>
</dbReference>
<dbReference type="FunFam" id="3.40.50.2000:FF:000043">
    <property type="entry name" value="UDP-N-acetylglucosamine 2-epimerase"/>
    <property type="match status" value="1"/>
</dbReference>
<evidence type="ECO:0000256" key="3">
    <source>
        <dbReference type="ARBA" id="ARBA00038858"/>
    </source>
</evidence>
<evidence type="ECO:0000259" key="6">
    <source>
        <dbReference type="Pfam" id="PF02350"/>
    </source>
</evidence>
<sequence length="372" mass="41200">MSVFGTRPETIKMAPLVKELEAREEFESLVCVTAQHRQMLDQVLEAFSITPDYDLDIMKPGQTLSDITARVLQGLEKVIQQVKPDMVLVHGDTTTTFAGALAAYYSQTAVGHVEAGLRTYDKYSPFPEEMNRQFVGCVADLHFSPTEGARENLLREGKKPETIVVTGNTAIDALKTTVREDYSDEILEWAKGSRLIVLTAHRRENLGEPMHRMFRAIRRVVEEFPDVKVVYPVHLNPLVQKAAEEELGGCDRVRLIAPLEVIEFHNVLARSYLILTDSGGIQEEAPSLGKPVIVLRDTTERPEGIAAGTLKLAGTGEETIYSLVRELLTDGEEYARMSQASNPYGDGLASRRIADAIAAWFAEKQQSAEGGL</sequence>
<evidence type="ECO:0000256" key="2">
    <source>
        <dbReference type="ARBA" id="ARBA00038209"/>
    </source>
</evidence>
<dbReference type="GO" id="GO:0008761">
    <property type="term" value="F:UDP-N-acetylglucosamine 2-epimerase activity"/>
    <property type="evidence" value="ECO:0007669"/>
    <property type="project" value="UniProtKB-EC"/>
</dbReference>
<reference evidence="7" key="1">
    <citation type="journal article" date="2021" name="PeerJ">
        <title>Extensive microbial diversity within the chicken gut microbiome revealed by metagenomics and culture.</title>
        <authorList>
            <person name="Gilroy R."/>
            <person name="Ravi A."/>
            <person name="Getino M."/>
            <person name="Pursley I."/>
            <person name="Horton D.L."/>
            <person name="Alikhan N.F."/>
            <person name="Baker D."/>
            <person name="Gharbi K."/>
            <person name="Hall N."/>
            <person name="Watson M."/>
            <person name="Adriaenssens E.M."/>
            <person name="Foster-Nyarko E."/>
            <person name="Jarju S."/>
            <person name="Secka A."/>
            <person name="Antonio M."/>
            <person name="Oren A."/>
            <person name="Chaudhuri R.R."/>
            <person name="La Ragione R."/>
            <person name="Hildebrand F."/>
            <person name="Pallen M.J."/>
        </authorList>
    </citation>
    <scope>NUCLEOTIDE SEQUENCE</scope>
    <source>
        <strain evidence="7">1282</strain>
    </source>
</reference>
<dbReference type="EC" id="5.1.3.14" evidence="3"/>
<feature type="domain" description="UDP-N-acetylglucosamine 2-epimerase" evidence="6">
    <location>
        <begin position="18"/>
        <end position="357"/>
    </location>
</feature>
<dbReference type="Proteomes" id="UP000823915">
    <property type="component" value="Unassembled WGS sequence"/>
</dbReference>
<comment type="similarity">
    <text evidence="2 5">Belongs to the UDP-N-acetylglucosamine 2-epimerase family.</text>
</comment>
<evidence type="ECO:0000313" key="7">
    <source>
        <dbReference type="EMBL" id="HIY26937.1"/>
    </source>
</evidence>
<dbReference type="PANTHER" id="PTHR43174">
    <property type="entry name" value="UDP-N-ACETYLGLUCOSAMINE 2-EPIMERASE"/>
    <property type="match status" value="1"/>
</dbReference>
<accession>A0A9D2C1Y6</accession>
<evidence type="ECO:0000313" key="8">
    <source>
        <dbReference type="Proteomes" id="UP000823915"/>
    </source>
</evidence>
<dbReference type="Gene3D" id="3.40.50.2000">
    <property type="entry name" value="Glycogen Phosphorylase B"/>
    <property type="match status" value="2"/>
</dbReference>
<organism evidence="7 8">
    <name type="scientific">Candidatus Acutalibacter pullistercoris</name>
    <dbReference type="NCBI Taxonomy" id="2838418"/>
    <lineage>
        <taxon>Bacteria</taxon>
        <taxon>Bacillati</taxon>
        <taxon>Bacillota</taxon>
        <taxon>Clostridia</taxon>
        <taxon>Eubacteriales</taxon>
        <taxon>Acutalibacteraceae</taxon>
        <taxon>Acutalibacter</taxon>
    </lineage>
</organism>
<dbReference type="PANTHER" id="PTHR43174:SF2">
    <property type="entry name" value="UDP-N-ACETYLGLUCOSAMINE 2-EPIMERASE"/>
    <property type="match status" value="1"/>
</dbReference>
<protein>
    <recommendedName>
        <fullName evidence="3">UDP-N-acetylglucosamine 2-epimerase (non-hydrolyzing)</fullName>
        <ecNumber evidence="3">5.1.3.14</ecNumber>
    </recommendedName>
    <alternativeName>
        <fullName evidence="4">UDP-GlcNAc-2-epimerase</fullName>
    </alternativeName>
</protein>
<reference evidence="7" key="2">
    <citation type="submission" date="2021-04" db="EMBL/GenBank/DDBJ databases">
        <authorList>
            <person name="Gilroy R."/>
        </authorList>
    </citation>
    <scope>NUCLEOTIDE SEQUENCE</scope>
    <source>
        <strain evidence="7">1282</strain>
    </source>
</reference>
<proteinExistence type="inferred from homology"/>
<dbReference type="CDD" id="cd03786">
    <property type="entry name" value="GTB_UDP-GlcNAc_2-Epimerase"/>
    <property type="match status" value="1"/>
</dbReference>
<dbReference type="InterPro" id="IPR003331">
    <property type="entry name" value="UDP_GlcNAc_Epimerase_2_dom"/>
</dbReference>
<evidence type="ECO:0000256" key="4">
    <source>
        <dbReference type="ARBA" id="ARBA00079400"/>
    </source>
</evidence>
<dbReference type="SUPFAM" id="SSF53756">
    <property type="entry name" value="UDP-Glycosyltransferase/glycogen phosphorylase"/>
    <property type="match status" value="1"/>
</dbReference>
<comment type="caution">
    <text evidence="7">The sequence shown here is derived from an EMBL/GenBank/DDBJ whole genome shotgun (WGS) entry which is preliminary data.</text>
</comment>
<name>A0A9D2C1Y6_9FIRM</name>
<dbReference type="EMBL" id="DXDU01000115">
    <property type="protein sequence ID" value="HIY26937.1"/>
    <property type="molecule type" value="Genomic_DNA"/>
</dbReference>
<evidence type="ECO:0000256" key="5">
    <source>
        <dbReference type="RuleBase" id="RU003513"/>
    </source>
</evidence>
<gene>
    <name evidence="7" type="primary">wecB</name>
    <name evidence="7" type="ORF">H9838_07190</name>
</gene>